<evidence type="ECO:0000256" key="7">
    <source>
        <dbReference type="HAMAP-Rule" id="MF_00260"/>
    </source>
</evidence>
<dbReference type="PANTHER" id="PTHR11557:SF0">
    <property type="entry name" value="PORPHOBILINOGEN DEAMINASE"/>
    <property type="match status" value="1"/>
</dbReference>
<dbReference type="InterPro" id="IPR022418">
    <property type="entry name" value="Porphobilinogen_deaminase_C"/>
</dbReference>
<comment type="subunit">
    <text evidence="3 7">Monomer.</text>
</comment>
<evidence type="ECO:0000256" key="5">
    <source>
        <dbReference type="ARBA" id="ARBA00023244"/>
    </source>
</evidence>
<gene>
    <name evidence="7" type="primary">hemC</name>
    <name evidence="10" type="ORF">MELA_02669</name>
</gene>
<dbReference type="FunFam" id="3.40.190.10:FF:000005">
    <property type="entry name" value="Porphobilinogen deaminase"/>
    <property type="match status" value="1"/>
</dbReference>
<keyword evidence="5 7" id="KW-0627">Porphyrin biosynthesis</keyword>
<accession>A0A564ZLQ5</accession>
<evidence type="ECO:0000256" key="3">
    <source>
        <dbReference type="ARBA" id="ARBA00011245"/>
    </source>
</evidence>
<evidence type="ECO:0000313" key="10">
    <source>
        <dbReference type="EMBL" id="VUZ86269.1"/>
    </source>
</evidence>
<comment type="cofactor">
    <cofactor evidence="7">
        <name>dipyrromethane</name>
        <dbReference type="ChEBI" id="CHEBI:60342"/>
    </cofactor>
    <text evidence="7">Binds 1 dipyrromethane group covalently.</text>
</comment>
<sequence>MRNDTVKLGTRGSPLALCQAGLVADSLRRQWPGLEVVTIPIKTSGDKFLDVALSQVGGKGLFVKEIEEALLDGRIDLAVHSLKDLPAELAPGLCEGAVMRREDPLDALIARNSLRFADLPRHAKIGTSSLRRQVQFLHCRPDFQIVSLRGNVQTRLRKLEELDLEAVVLASAGLIRLGLQDRITERLPADLCLPAIGQGALVIEIREGDKRTAGLVETLNHRETRQATTAERAFLRYLGGSCVTPIAAFGEIDGEALALTGMVASLDGKRLLREAVSGKAEAPEQAGQALAEMLLAGGADEILREVNAQLLEKGK</sequence>
<dbReference type="PIRSF" id="PIRSF001438">
    <property type="entry name" value="4pyrrol_synth_OHMeBilane_synth"/>
    <property type="match status" value="1"/>
</dbReference>
<dbReference type="InterPro" id="IPR022419">
    <property type="entry name" value="Porphobilin_deaminase_cofac_BS"/>
</dbReference>
<name>A0A564ZLQ5_9BACT</name>
<feature type="modified residue" description="S-(dipyrrolylmethanemethyl)cysteine" evidence="7">
    <location>
        <position position="242"/>
    </location>
</feature>
<dbReference type="PRINTS" id="PR00151">
    <property type="entry name" value="PORPHBDMNASE"/>
</dbReference>
<comment type="similarity">
    <text evidence="2 7">Belongs to the HMBS family.</text>
</comment>
<feature type="domain" description="Porphobilinogen deaminase C-terminal" evidence="9">
    <location>
        <begin position="227"/>
        <end position="295"/>
    </location>
</feature>
<evidence type="ECO:0000259" key="8">
    <source>
        <dbReference type="Pfam" id="PF01379"/>
    </source>
</evidence>
<dbReference type="Gene3D" id="3.30.160.40">
    <property type="entry name" value="Porphobilinogen deaminase, C-terminal domain"/>
    <property type="match status" value="1"/>
</dbReference>
<dbReference type="Pfam" id="PF03900">
    <property type="entry name" value="Porphobil_deamC"/>
    <property type="match status" value="1"/>
</dbReference>
<dbReference type="SUPFAM" id="SSF54782">
    <property type="entry name" value="Porphobilinogen deaminase (hydroxymethylbilane synthase), C-terminal domain"/>
    <property type="match status" value="1"/>
</dbReference>
<dbReference type="PANTHER" id="PTHR11557">
    <property type="entry name" value="PORPHOBILINOGEN DEAMINASE"/>
    <property type="match status" value="1"/>
</dbReference>
<dbReference type="Gene3D" id="3.40.190.10">
    <property type="entry name" value="Periplasmic binding protein-like II"/>
    <property type="match status" value="2"/>
</dbReference>
<reference evidence="10 11" key="1">
    <citation type="submission" date="2019-07" db="EMBL/GenBank/DDBJ databases">
        <authorList>
            <person name="Cremers G."/>
        </authorList>
    </citation>
    <scope>NUCLEOTIDE SEQUENCE [LARGE SCALE GENOMIC DNA]</scope>
</reference>
<dbReference type="InterPro" id="IPR036803">
    <property type="entry name" value="Porphobilinogen_deaminase_C_sf"/>
</dbReference>
<evidence type="ECO:0000256" key="1">
    <source>
        <dbReference type="ARBA" id="ARBA00002869"/>
    </source>
</evidence>
<dbReference type="Pfam" id="PF01379">
    <property type="entry name" value="Porphobil_deam"/>
    <property type="match status" value="1"/>
</dbReference>
<proteinExistence type="inferred from homology"/>
<protein>
    <recommendedName>
        <fullName evidence="7">Porphobilinogen deaminase</fullName>
        <shortName evidence="7">PBG</shortName>
        <ecNumber evidence="7">2.5.1.61</ecNumber>
    </recommendedName>
    <alternativeName>
        <fullName evidence="7">Hydroxymethylbilane synthase</fullName>
        <shortName evidence="7">HMBS</shortName>
    </alternativeName>
    <alternativeName>
        <fullName evidence="7">Pre-uroporphyrinogen synthase</fullName>
    </alternativeName>
</protein>
<comment type="miscellaneous">
    <text evidence="7">The porphobilinogen subunits are added to the dipyrromethane group.</text>
</comment>
<dbReference type="HAMAP" id="MF_00260">
    <property type="entry name" value="Porphobil_deam"/>
    <property type="match status" value="1"/>
</dbReference>
<dbReference type="AlphaFoldDB" id="A0A564ZLQ5"/>
<evidence type="ECO:0000313" key="11">
    <source>
        <dbReference type="Proteomes" id="UP000334340"/>
    </source>
</evidence>
<evidence type="ECO:0000259" key="9">
    <source>
        <dbReference type="Pfam" id="PF03900"/>
    </source>
</evidence>
<comment type="function">
    <text evidence="1 7">Tetrapolymerization of the monopyrrole PBG into the hydroxymethylbilane pre-uroporphyrinogen in several discrete steps.</text>
</comment>
<feature type="domain" description="Porphobilinogen deaminase N-terminal" evidence="8">
    <location>
        <begin position="6"/>
        <end position="212"/>
    </location>
</feature>
<dbReference type="EC" id="2.5.1.61" evidence="7"/>
<evidence type="ECO:0000256" key="6">
    <source>
        <dbReference type="ARBA" id="ARBA00048169"/>
    </source>
</evidence>
<dbReference type="EMBL" id="CABIKM010000048">
    <property type="protein sequence ID" value="VUZ86269.1"/>
    <property type="molecule type" value="Genomic_DNA"/>
</dbReference>
<dbReference type="InterPro" id="IPR000860">
    <property type="entry name" value="HemC"/>
</dbReference>
<dbReference type="InterPro" id="IPR022417">
    <property type="entry name" value="Porphobilin_deaminase_N"/>
</dbReference>
<organism evidence="10 11">
    <name type="scientific">Candidatus Methylomirabilis lanthanidiphila</name>
    <dbReference type="NCBI Taxonomy" id="2211376"/>
    <lineage>
        <taxon>Bacteria</taxon>
        <taxon>Candidatus Methylomirabilota</taxon>
        <taxon>Candidatus Methylomirabilia</taxon>
        <taxon>Candidatus Methylomirabilales</taxon>
        <taxon>Candidatus Methylomirabilaceae</taxon>
        <taxon>Candidatus Methylomirabilis</taxon>
    </lineage>
</organism>
<dbReference type="GO" id="GO:0004418">
    <property type="term" value="F:hydroxymethylbilane synthase activity"/>
    <property type="evidence" value="ECO:0007669"/>
    <property type="project" value="UniProtKB-UniRule"/>
</dbReference>
<dbReference type="GO" id="GO:0005737">
    <property type="term" value="C:cytoplasm"/>
    <property type="evidence" value="ECO:0007669"/>
    <property type="project" value="UniProtKB-UniRule"/>
</dbReference>
<dbReference type="Proteomes" id="UP000334340">
    <property type="component" value="Unassembled WGS sequence"/>
</dbReference>
<dbReference type="NCBIfam" id="TIGR00212">
    <property type="entry name" value="hemC"/>
    <property type="match status" value="1"/>
</dbReference>
<comment type="catalytic activity">
    <reaction evidence="6 7">
        <text>4 porphobilinogen + H2O = hydroxymethylbilane + 4 NH4(+)</text>
        <dbReference type="Rhea" id="RHEA:13185"/>
        <dbReference type="ChEBI" id="CHEBI:15377"/>
        <dbReference type="ChEBI" id="CHEBI:28938"/>
        <dbReference type="ChEBI" id="CHEBI:57845"/>
        <dbReference type="ChEBI" id="CHEBI:58126"/>
        <dbReference type="EC" id="2.5.1.61"/>
    </reaction>
</comment>
<dbReference type="SUPFAM" id="SSF53850">
    <property type="entry name" value="Periplasmic binding protein-like II"/>
    <property type="match status" value="1"/>
</dbReference>
<dbReference type="PROSITE" id="PS00533">
    <property type="entry name" value="PORPHOBILINOGEN_DEAM"/>
    <property type="match status" value="1"/>
</dbReference>
<dbReference type="GO" id="GO:0006782">
    <property type="term" value="P:protoporphyrinogen IX biosynthetic process"/>
    <property type="evidence" value="ECO:0007669"/>
    <property type="project" value="UniProtKB-UniRule"/>
</dbReference>
<keyword evidence="11" id="KW-1185">Reference proteome</keyword>
<keyword evidence="4 7" id="KW-0808">Transferase</keyword>
<evidence type="ECO:0000256" key="4">
    <source>
        <dbReference type="ARBA" id="ARBA00022679"/>
    </source>
</evidence>
<evidence type="ECO:0000256" key="2">
    <source>
        <dbReference type="ARBA" id="ARBA00005638"/>
    </source>
</evidence>